<evidence type="ECO:0000256" key="1">
    <source>
        <dbReference type="SAM" id="MobiDB-lite"/>
    </source>
</evidence>
<dbReference type="AlphaFoldDB" id="A0A0E9QCC6"/>
<dbReference type="EMBL" id="GBXM01094395">
    <property type="protein sequence ID" value="JAH14182.1"/>
    <property type="molecule type" value="Transcribed_RNA"/>
</dbReference>
<name>A0A0E9QCC6_ANGAN</name>
<sequence>MLMHAGPTALNFLNHQGNNLERSTKRKKNTK</sequence>
<reference evidence="2" key="1">
    <citation type="submission" date="2014-11" db="EMBL/GenBank/DDBJ databases">
        <authorList>
            <person name="Amaro Gonzalez C."/>
        </authorList>
    </citation>
    <scope>NUCLEOTIDE SEQUENCE</scope>
</reference>
<feature type="compositionally biased region" description="Polar residues" evidence="1">
    <location>
        <begin position="11"/>
        <end position="21"/>
    </location>
</feature>
<protein>
    <submittedName>
        <fullName evidence="2">Uncharacterized protein</fullName>
    </submittedName>
</protein>
<evidence type="ECO:0000313" key="2">
    <source>
        <dbReference type="EMBL" id="JAH14182.1"/>
    </source>
</evidence>
<organism evidence="2">
    <name type="scientific">Anguilla anguilla</name>
    <name type="common">European freshwater eel</name>
    <name type="synonym">Muraena anguilla</name>
    <dbReference type="NCBI Taxonomy" id="7936"/>
    <lineage>
        <taxon>Eukaryota</taxon>
        <taxon>Metazoa</taxon>
        <taxon>Chordata</taxon>
        <taxon>Craniata</taxon>
        <taxon>Vertebrata</taxon>
        <taxon>Euteleostomi</taxon>
        <taxon>Actinopterygii</taxon>
        <taxon>Neopterygii</taxon>
        <taxon>Teleostei</taxon>
        <taxon>Anguilliformes</taxon>
        <taxon>Anguillidae</taxon>
        <taxon>Anguilla</taxon>
    </lineage>
</organism>
<accession>A0A0E9QCC6</accession>
<reference evidence="2" key="2">
    <citation type="journal article" date="2015" name="Fish Shellfish Immunol.">
        <title>Early steps in the European eel (Anguilla anguilla)-Vibrio vulnificus interaction in the gills: Role of the RtxA13 toxin.</title>
        <authorList>
            <person name="Callol A."/>
            <person name="Pajuelo D."/>
            <person name="Ebbesson L."/>
            <person name="Teles M."/>
            <person name="MacKenzie S."/>
            <person name="Amaro C."/>
        </authorList>
    </citation>
    <scope>NUCLEOTIDE SEQUENCE</scope>
</reference>
<proteinExistence type="predicted"/>
<feature type="region of interest" description="Disordered" evidence="1">
    <location>
        <begin position="1"/>
        <end position="31"/>
    </location>
</feature>